<dbReference type="AlphaFoldDB" id="A0A8J5VRZ3"/>
<gene>
    <name evidence="2" type="ORF">GUJ93_ZPchr0005g15388</name>
</gene>
<proteinExistence type="predicted"/>
<accession>A0A8J5VRZ3</accession>
<organism evidence="2 3">
    <name type="scientific">Zizania palustris</name>
    <name type="common">Northern wild rice</name>
    <dbReference type="NCBI Taxonomy" id="103762"/>
    <lineage>
        <taxon>Eukaryota</taxon>
        <taxon>Viridiplantae</taxon>
        <taxon>Streptophyta</taxon>
        <taxon>Embryophyta</taxon>
        <taxon>Tracheophyta</taxon>
        <taxon>Spermatophyta</taxon>
        <taxon>Magnoliopsida</taxon>
        <taxon>Liliopsida</taxon>
        <taxon>Poales</taxon>
        <taxon>Poaceae</taxon>
        <taxon>BOP clade</taxon>
        <taxon>Oryzoideae</taxon>
        <taxon>Oryzeae</taxon>
        <taxon>Zizaniinae</taxon>
        <taxon>Zizania</taxon>
    </lineage>
</organism>
<reference evidence="2" key="2">
    <citation type="submission" date="2021-02" db="EMBL/GenBank/DDBJ databases">
        <authorList>
            <person name="Kimball J.A."/>
            <person name="Haas M.W."/>
            <person name="Macchietto M."/>
            <person name="Kono T."/>
            <person name="Duquette J."/>
            <person name="Shao M."/>
        </authorList>
    </citation>
    <scope>NUCLEOTIDE SEQUENCE</scope>
    <source>
        <tissue evidence="2">Fresh leaf tissue</tissue>
    </source>
</reference>
<evidence type="ECO:0000256" key="1">
    <source>
        <dbReference type="SAM" id="MobiDB-lite"/>
    </source>
</evidence>
<name>A0A8J5VRZ3_ZIZPA</name>
<comment type="caution">
    <text evidence="2">The sequence shown here is derived from an EMBL/GenBank/DDBJ whole genome shotgun (WGS) entry which is preliminary data.</text>
</comment>
<reference evidence="2" key="1">
    <citation type="journal article" date="2021" name="bioRxiv">
        <title>Whole Genome Assembly and Annotation of Northern Wild Rice, Zizania palustris L., Supports a Whole Genome Duplication in the Zizania Genus.</title>
        <authorList>
            <person name="Haas M."/>
            <person name="Kono T."/>
            <person name="Macchietto M."/>
            <person name="Millas R."/>
            <person name="McGilp L."/>
            <person name="Shao M."/>
            <person name="Duquette J."/>
            <person name="Hirsch C.N."/>
            <person name="Kimball J."/>
        </authorList>
    </citation>
    <scope>NUCLEOTIDE SEQUENCE</scope>
    <source>
        <tissue evidence="2">Fresh leaf tissue</tissue>
    </source>
</reference>
<evidence type="ECO:0000313" key="2">
    <source>
        <dbReference type="EMBL" id="KAG8069361.1"/>
    </source>
</evidence>
<evidence type="ECO:0000313" key="3">
    <source>
        <dbReference type="Proteomes" id="UP000729402"/>
    </source>
</evidence>
<keyword evidence="3" id="KW-1185">Reference proteome</keyword>
<feature type="region of interest" description="Disordered" evidence="1">
    <location>
        <begin position="1"/>
        <end position="58"/>
    </location>
</feature>
<dbReference type="EMBL" id="JAAALK010000284">
    <property type="protein sequence ID" value="KAG8069361.1"/>
    <property type="molecule type" value="Genomic_DNA"/>
</dbReference>
<protein>
    <submittedName>
        <fullName evidence="2">Uncharacterized protein</fullName>
    </submittedName>
</protein>
<sequence length="108" mass="11513">MQKNWVPKGASETRAKVVRRIPEGSFDPSGGRTGSQAPVRPRVVTRRPPDAMAASGTEVGQTKVVIPVRPNNSSVKAFGAKRVPVRRGPKVGQTGLKARSDRSVSVTI</sequence>
<dbReference type="Proteomes" id="UP000729402">
    <property type="component" value="Unassembled WGS sequence"/>
</dbReference>
<feature type="region of interest" description="Disordered" evidence="1">
    <location>
        <begin position="85"/>
        <end position="108"/>
    </location>
</feature>